<dbReference type="Pfam" id="PF17765">
    <property type="entry name" value="MLTR_LBD"/>
    <property type="match status" value="1"/>
</dbReference>
<proteinExistence type="predicted"/>
<dbReference type="InterPro" id="IPR041413">
    <property type="entry name" value="MLTR_LBD"/>
</dbReference>
<protein>
    <recommendedName>
        <fullName evidence="2">MmyB-like transcription regulator ligand binding domain-containing protein</fullName>
    </recommendedName>
</protein>
<organism evidence="3 4">
    <name type="scientific">Nonomuraea rosea</name>
    <dbReference type="NCBI Taxonomy" id="638574"/>
    <lineage>
        <taxon>Bacteria</taxon>
        <taxon>Bacillati</taxon>
        <taxon>Actinomycetota</taxon>
        <taxon>Actinomycetes</taxon>
        <taxon>Streptosporangiales</taxon>
        <taxon>Streptosporangiaceae</taxon>
        <taxon>Nonomuraea</taxon>
    </lineage>
</organism>
<feature type="compositionally biased region" description="Low complexity" evidence="1">
    <location>
        <begin position="45"/>
        <end position="57"/>
    </location>
</feature>
<dbReference type="Proteomes" id="UP001500630">
    <property type="component" value="Unassembled WGS sequence"/>
</dbReference>
<reference evidence="4" key="1">
    <citation type="journal article" date="2019" name="Int. J. Syst. Evol. Microbiol.">
        <title>The Global Catalogue of Microorganisms (GCM) 10K type strain sequencing project: providing services to taxonomists for standard genome sequencing and annotation.</title>
        <authorList>
            <consortium name="The Broad Institute Genomics Platform"/>
            <consortium name="The Broad Institute Genome Sequencing Center for Infectious Disease"/>
            <person name="Wu L."/>
            <person name="Ma J."/>
        </authorList>
    </citation>
    <scope>NUCLEOTIDE SEQUENCE [LARGE SCALE GENOMIC DNA]</scope>
    <source>
        <strain evidence="4">JCM 17326</strain>
    </source>
</reference>
<accession>A0ABP6WBJ2</accession>
<comment type="caution">
    <text evidence="3">The sequence shown here is derived from an EMBL/GenBank/DDBJ whole genome shotgun (WGS) entry which is preliminary data.</text>
</comment>
<evidence type="ECO:0000313" key="4">
    <source>
        <dbReference type="Proteomes" id="UP001500630"/>
    </source>
</evidence>
<gene>
    <name evidence="3" type="ORF">GCM10022419_032310</name>
</gene>
<dbReference type="RefSeq" id="WP_345562464.1">
    <property type="nucleotide sequence ID" value="NZ_BAABDQ010000005.1"/>
</dbReference>
<dbReference type="PANTHER" id="PTHR35010:SF2">
    <property type="entry name" value="BLL4672 PROTEIN"/>
    <property type="match status" value="1"/>
</dbReference>
<dbReference type="PANTHER" id="PTHR35010">
    <property type="entry name" value="BLL4672 PROTEIN-RELATED"/>
    <property type="match status" value="1"/>
</dbReference>
<dbReference type="Gene3D" id="3.30.450.180">
    <property type="match status" value="1"/>
</dbReference>
<feature type="domain" description="MmyB-like transcription regulator ligand binding" evidence="2">
    <location>
        <begin position="51"/>
        <end position="168"/>
    </location>
</feature>
<name>A0ABP6WBJ2_9ACTN</name>
<dbReference type="EMBL" id="BAABDQ010000005">
    <property type="protein sequence ID" value="GAA3549503.1"/>
    <property type="molecule type" value="Genomic_DNA"/>
</dbReference>
<evidence type="ECO:0000259" key="2">
    <source>
        <dbReference type="Pfam" id="PF17765"/>
    </source>
</evidence>
<evidence type="ECO:0000313" key="3">
    <source>
        <dbReference type="EMBL" id="GAA3549503.1"/>
    </source>
</evidence>
<feature type="region of interest" description="Disordered" evidence="1">
    <location>
        <begin position="45"/>
        <end position="68"/>
    </location>
</feature>
<keyword evidence="4" id="KW-1185">Reference proteome</keyword>
<evidence type="ECO:0000256" key="1">
    <source>
        <dbReference type="SAM" id="MobiDB-lite"/>
    </source>
</evidence>
<sequence>MSPGSGRVVRSASRTSFLGLSVPGKTLAGGADWGHGDDRVRAGGAALARPRPAASRGAAGGRVRHTTQSQPEFEAALVAGLRAAAGRYPADQGLRRLVAELRAGSGRFAELWDSGAVGHHEAARKTIGHPQAGSVTLDCDVLTVTGSDLRIMVYTAEPGTEDADRLALITVLGTQSLAG</sequence>